<reference evidence="2" key="1">
    <citation type="submission" date="2022-03" db="EMBL/GenBank/DDBJ databases">
        <authorList>
            <person name="Lindestad O."/>
        </authorList>
    </citation>
    <scope>NUCLEOTIDE SEQUENCE</scope>
</reference>
<dbReference type="Proteomes" id="UP000838756">
    <property type="component" value="Unassembled WGS sequence"/>
</dbReference>
<evidence type="ECO:0000313" key="3">
    <source>
        <dbReference type="Proteomes" id="UP000838756"/>
    </source>
</evidence>
<dbReference type="EMBL" id="CAKXAJ010022607">
    <property type="protein sequence ID" value="CAH2227186.1"/>
    <property type="molecule type" value="Genomic_DNA"/>
</dbReference>
<feature type="region of interest" description="Disordered" evidence="1">
    <location>
        <begin position="1"/>
        <end position="25"/>
    </location>
</feature>
<comment type="caution">
    <text evidence="2">The sequence shown here is derived from an EMBL/GenBank/DDBJ whole genome shotgun (WGS) entry which is preliminary data.</text>
</comment>
<evidence type="ECO:0000313" key="2">
    <source>
        <dbReference type="EMBL" id="CAH2227186.1"/>
    </source>
</evidence>
<sequence>MTDKFAGTGWDSNSAPESEAEVLTTGPVIPPETTPFKLSSNQQFYKAAEISMAVVLFPDELYDKNLYYYY</sequence>
<organism evidence="2 3">
    <name type="scientific">Pararge aegeria aegeria</name>
    <dbReference type="NCBI Taxonomy" id="348720"/>
    <lineage>
        <taxon>Eukaryota</taxon>
        <taxon>Metazoa</taxon>
        <taxon>Ecdysozoa</taxon>
        <taxon>Arthropoda</taxon>
        <taxon>Hexapoda</taxon>
        <taxon>Insecta</taxon>
        <taxon>Pterygota</taxon>
        <taxon>Neoptera</taxon>
        <taxon>Endopterygota</taxon>
        <taxon>Lepidoptera</taxon>
        <taxon>Glossata</taxon>
        <taxon>Ditrysia</taxon>
        <taxon>Papilionoidea</taxon>
        <taxon>Nymphalidae</taxon>
        <taxon>Satyrinae</taxon>
        <taxon>Satyrini</taxon>
        <taxon>Parargina</taxon>
        <taxon>Pararge</taxon>
    </lineage>
</organism>
<evidence type="ECO:0000256" key="1">
    <source>
        <dbReference type="SAM" id="MobiDB-lite"/>
    </source>
</evidence>
<dbReference type="AlphaFoldDB" id="A0A8S4R2P7"/>
<proteinExistence type="predicted"/>
<gene>
    <name evidence="2" type="primary">jg14590</name>
    <name evidence="2" type="ORF">PAEG_LOCUS7715</name>
</gene>
<accession>A0A8S4R2P7</accession>
<protein>
    <submittedName>
        <fullName evidence="2">Jg14590 protein</fullName>
    </submittedName>
</protein>
<name>A0A8S4R2P7_9NEOP</name>
<keyword evidence="3" id="KW-1185">Reference proteome</keyword>